<dbReference type="InterPro" id="IPR001353">
    <property type="entry name" value="Proteasome_sua/b"/>
</dbReference>
<dbReference type="STRING" id="1257118.L8H455"/>
<dbReference type="GeneID" id="14920004"/>
<keyword evidence="3 4" id="KW-0539">Nucleus</keyword>
<comment type="subcellular location">
    <subcellularLocation>
        <location evidence="4">Cytoplasm</location>
    </subcellularLocation>
    <subcellularLocation>
        <location evidence="4">Nucleus</location>
    </subcellularLocation>
</comment>
<dbReference type="Pfam" id="PF00227">
    <property type="entry name" value="Proteasome"/>
    <property type="match status" value="1"/>
</dbReference>
<dbReference type="InterPro" id="IPR023333">
    <property type="entry name" value="Proteasome_suB-type"/>
</dbReference>
<dbReference type="InterPro" id="IPR016050">
    <property type="entry name" value="Proteasome_bsu_CS"/>
</dbReference>
<dbReference type="OrthoDB" id="268428at2759"/>
<dbReference type="GO" id="GO:0005634">
    <property type="term" value="C:nucleus"/>
    <property type="evidence" value="ECO:0007669"/>
    <property type="project" value="UniProtKB-SubCell"/>
</dbReference>
<dbReference type="InterPro" id="IPR029055">
    <property type="entry name" value="Ntn_hydrolases_N"/>
</dbReference>
<comment type="similarity">
    <text evidence="4">Belongs to the peptidase T1B family.</text>
</comment>
<name>L8H455_ACACF</name>
<proteinExistence type="inferred from homology"/>
<dbReference type="PROSITE" id="PS00854">
    <property type="entry name" value="PROTEASOME_BETA_1"/>
    <property type="match status" value="1"/>
</dbReference>
<dbReference type="FunFam" id="3.60.20.10:FF:000008">
    <property type="entry name" value="Proteasome subunit beta type-4"/>
    <property type="match status" value="1"/>
</dbReference>
<dbReference type="PANTHER" id="PTHR11599">
    <property type="entry name" value="PROTEASOME SUBUNIT ALPHA/BETA"/>
    <property type="match status" value="1"/>
</dbReference>
<dbReference type="GO" id="GO:0010498">
    <property type="term" value="P:proteasomal protein catabolic process"/>
    <property type="evidence" value="ECO:0007669"/>
    <property type="project" value="InterPro"/>
</dbReference>
<evidence type="ECO:0000256" key="1">
    <source>
        <dbReference type="ARBA" id="ARBA00022490"/>
    </source>
</evidence>
<evidence type="ECO:0000313" key="6">
    <source>
        <dbReference type="Proteomes" id="UP000011083"/>
    </source>
</evidence>
<evidence type="ECO:0000256" key="4">
    <source>
        <dbReference type="RuleBase" id="RU004203"/>
    </source>
</evidence>
<dbReference type="RefSeq" id="XP_004341316.1">
    <property type="nucleotide sequence ID" value="XM_004341268.1"/>
</dbReference>
<dbReference type="OMA" id="MKRDHDK"/>
<dbReference type="GO" id="GO:0005737">
    <property type="term" value="C:cytoplasm"/>
    <property type="evidence" value="ECO:0007669"/>
    <property type="project" value="UniProtKB-SubCell"/>
</dbReference>
<dbReference type="CDD" id="cd03758">
    <property type="entry name" value="proteasome_beta_type_2"/>
    <property type="match status" value="1"/>
</dbReference>
<sequence>MSDSLIGLVGADYVLIAADTTTARSVLKMKLDDDKIMALDSHKLLGAVGPVGDRVHFTEYVQRNLKLYKFRNNLTLGTHATANFVRGELADALRSSPYQVNLLLGGVDEEGPALYFLDYLASMDKLEYAAHGYCAYFCLSILDKYYKKDLTLEQGIDIIEKCITELRARFIINSPDFVIKVVDKNGTRVVRGLGSTDESKEKGKERA</sequence>
<comment type="subunit">
    <text evidence="4">Component of the proteasome complex.</text>
</comment>
<gene>
    <name evidence="5" type="ORF">ACA1_264010</name>
</gene>
<evidence type="ECO:0000256" key="2">
    <source>
        <dbReference type="ARBA" id="ARBA00022942"/>
    </source>
</evidence>
<evidence type="ECO:0000313" key="5">
    <source>
        <dbReference type="EMBL" id="ELR19231.1"/>
    </source>
</evidence>
<keyword evidence="1 4" id="KW-0963">Cytoplasm</keyword>
<dbReference type="KEGG" id="acan:ACA1_264010"/>
<dbReference type="Gene3D" id="3.60.20.10">
    <property type="entry name" value="Glutamine Phosphoribosylpyrophosphate, subunit 1, domain 1"/>
    <property type="match status" value="1"/>
</dbReference>
<dbReference type="VEuPathDB" id="AmoebaDB:ACA1_264010"/>
<evidence type="ECO:0000256" key="3">
    <source>
        <dbReference type="ARBA" id="ARBA00023242"/>
    </source>
</evidence>
<dbReference type="InterPro" id="IPR035206">
    <property type="entry name" value="Proteasome_beta2"/>
</dbReference>
<dbReference type="GO" id="GO:0005839">
    <property type="term" value="C:proteasome core complex"/>
    <property type="evidence" value="ECO:0007669"/>
    <property type="project" value="InterPro"/>
</dbReference>
<dbReference type="SUPFAM" id="SSF56235">
    <property type="entry name" value="N-terminal nucleophile aminohydrolases (Ntn hydrolases)"/>
    <property type="match status" value="1"/>
</dbReference>
<protein>
    <recommendedName>
        <fullName evidence="4">Proteasome subunit beta</fullName>
    </recommendedName>
</protein>
<dbReference type="Proteomes" id="UP000011083">
    <property type="component" value="Unassembled WGS sequence"/>
</dbReference>
<reference evidence="5 6" key="1">
    <citation type="journal article" date="2013" name="Genome Biol.">
        <title>Genome of Acanthamoeba castellanii highlights extensive lateral gene transfer and early evolution of tyrosine kinase signaling.</title>
        <authorList>
            <person name="Clarke M."/>
            <person name="Lohan A.J."/>
            <person name="Liu B."/>
            <person name="Lagkouvardos I."/>
            <person name="Roy S."/>
            <person name="Zafar N."/>
            <person name="Bertelli C."/>
            <person name="Schilde C."/>
            <person name="Kianianmomeni A."/>
            <person name="Burglin T.R."/>
            <person name="Frech C."/>
            <person name="Turcotte B."/>
            <person name="Kopec K.O."/>
            <person name="Synnott J.M."/>
            <person name="Choo C."/>
            <person name="Paponov I."/>
            <person name="Finkler A."/>
            <person name="Soon Heng Tan C."/>
            <person name="Hutchins A.P."/>
            <person name="Weinmeier T."/>
            <person name="Rattei T."/>
            <person name="Chu J.S."/>
            <person name="Gimenez G."/>
            <person name="Irimia M."/>
            <person name="Rigden D.J."/>
            <person name="Fitzpatrick D.A."/>
            <person name="Lorenzo-Morales J."/>
            <person name="Bateman A."/>
            <person name="Chiu C.H."/>
            <person name="Tang P."/>
            <person name="Hegemann P."/>
            <person name="Fromm H."/>
            <person name="Raoult D."/>
            <person name="Greub G."/>
            <person name="Miranda-Saavedra D."/>
            <person name="Chen N."/>
            <person name="Nash P."/>
            <person name="Ginger M.L."/>
            <person name="Horn M."/>
            <person name="Schaap P."/>
            <person name="Caler L."/>
            <person name="Loftus B."/>
        </authorList>
    </citation>
    <scope>NUCLEOTIDE SEQUENCE [LARGE SCALE GENOMIC DNA]</scope>
    <source>
        <strain evidence="5 6">Neff</strain>
    </source>
</reference>
<dbReference type="InterPro" id="IPR050115">
    <property type="entry name" value="Proteasome_alpha"/>
</dbReference>
<keyword evidence="6" id="KW-1185">Reference proteome</keyword>
<dbReference type="AlphaFoldDB" id="L8H455"/>
<dbReference type="PROSITE" id="PS51476">
    <property type="entry name" value="PROTEASOME_BETA_2"/>
    <property type="match status" value="1"/>
</dbReference>
<accession>L8H455</accession>
<keyword evidence="2 4" id="KW-0647">Proteasome</keyword>
<organism evidence="5 6">
    <name type="scientific">Acanthamoeba castellanii (strain ATCC 30010 / Neff)</name>
    <dbReference type="NCBI Taxonomy" id="1257118"/>
    <lineage>
        <taxon>Eukaryota</taxon>
        <taxon>Amoebozoa</taxon>
        <taxon>Discosea</taxon>
        <taxon>Longamoebia</taxon>
        <taxon>Centramoebida</taxon>
        <taxon>Acanthamoebidae</taxon>
        <taxon>Acanthamoeba</taxon>
    </lineage>
</organism>
<comment type="function">
    <text evidence="4">Component of the proteasome, a multicatalytic proteinase complex which is characterized by its ability to cleave peptides with Arg, Phe, Tyr, Leu, and Glu adjacent to the leaving group at neutral or slightly basic pH. The proteasome has an ATP-dependent proteolytic activity.</text>
</comment>
<dbReference type="EMBL" id="KB007933">
    <property type="protein sequence ID" value="ELR19231.1"/>
    <property type="molecule type" value="Genomic_DNA"/>
</dbReference>